<accession>A0A7W7VY27</accession>
<dbReference type="Proteomes" id="UP000540506">
    <property type="component" value="Unassembled WGS sequence"/>
</dbReference>
<proteinExistence type="predicted"/>
<organism evidence="1 2">
    <name type="scientific">Kitasatospora kifunensis</name>
    <name type="common">Streptomyces kifunensis</name>
    <dbReference type="NCBI Taxonomy" id="58351"/>
    <lineage>
        <taxon>Bacteria</taxon>
        <taxon>Bacillati</taxon>
        <taxon>Actinomycetota</taxon>
        <taxon>Actinomycetes</taxon>
        <taxon>Kitasatosporales</taxon>
        <taxon>Streptomycetaceae</taxon>
        <taxon>Kitasatospora</taxon>
    </lineage>
</organism>
<evidence type="ECO:0000313" key="2">
    <source>
        <dbReference type="Proteomes" id="UP000540506"/>
    </source>
</evidence>
<dbReference type="Pfam" id="PF01904">
    <property type="entry name" value="DUF72"/>
    <property type="match status" value="1"/>
</dbReference>
<dbReference type="SUPFAM" id="SSF117396">
    <property type="entry name" value="TM1631-like"/>
    <property type="match status" value="1"/>
</dbReference>
<protein>
    <submittedName>
        <fullName evidence="1">Uncharacterized protein YecE (DUF72 family)</fullName>
    </submittedName>
</protein>
<dbReference type="Gene3D" id="3.20.20.410">
    <property type="entry name" value="Protein of unknown function UPF0759"/>
    <property type="match status" value="1"/>
</dbReference>
<dbReference type="EMBL" id="JACHJV010000001">
    <property type="protein sequence ID" value="MBB4926249.1"/>
    <property type="molecule type" value="Genomic_DNA"/>
</dbReference>
<dbReference type="InterPro" id="IPR002763">
    <property type="entry name" value="DUF72"/>
</dbReference>
<keyword evidence="2" id="KW-1185">Reference proteome</keyword>
<dbReference type="PANTHER" id="PTHR30348:SF4">
    <property type="entry name" value="DUF72 DOMAIN-CONTAINING PROTEIN"/>
    <property type="match status" value="1"/>
</dbReference>
<reference evidence="1 2" key="1">
    <citation type="submission" date="2020-08" db="EMBL/GenBank/DDBJ databases">
        <title>Sequencing the genomes of 1000 actinobacteria strains.</title>
        <authorList>
            <person name="Klenk H.-P."/>
        </authorList>
    </citation>
    <scope>NUCLEOTIDE SEQUENCE [LARGE SCALE GENOMIC DNA]</scope>
    <source>
        <strain evidence="1 2">DSM 41654</strain>
    </source>
</reference>
<evidence type="ECO:0000313" key="1">
    <source>
        <dbReference type="EMBL" id="MBB4926249.1"/>
    </source>
</evidence>
<dbReference type="AlphaFoldDB" id="A0A7W7VY27"/>
<dbReference type="RefSeq" id="WP_184939257.1">
    <property type="nucleotide sequence ID" value="NZ_JACHJV010000001.1"/>
</dbReference>
<comment type="caution">
    <text evidence="1">The sequence shown here is derived from an EMBL/GenBank/DDBJ whole genome shotgun (WGS) entry which is preliminary data.</text>
</comment>
<sequence>MPLYVGTSGWQYDDWRGVLYAPGTPRRLWLEEYAQRFATVENNNAFYRLPTAETFAAWRERTPEGFVMAVKASRYLTHIKRLHDPQEPVQRLMSAAEGLGSRLGPVLLQLPPTLRADVDVLDSCLGCFPAGVRVAVEPRHDSWWVPEIRAVLERRGATLCWADRRGRPVAPLWRTADWGYLRFHAGLAQPPPRYGRQSLATWVARVAEAWPDEADVYAYFNNDLGGAAPLDAVAFARAAAKAGQSVSRAPQDLMVRQA</sequence>
<dbReference type="InterPro" id="IPR036520">
    <property type="entry name" value="UPF0759_sf"/>
</dbReference>
<name>A0A7W7VY27_KITKI</name>
<gene>
    <name evidence="1" type="ORF">FHR34_005242</name>
</gene>
<dbReference type="PANTHER" id="PTHR30348">
    <property type="entry name" value="UNCHARACTERIZED PROTEIN YECE"/>
    <property type="match status" value="1"/>
</dbReference>